<keyword evidence="2" id="KW-0472">Membrane</keyword>
<dbReference type="HOGENOM" id="CLU_1296463_0_0_1"/>
<name>A0A0D3JF96_EMIH1</name>
<organism evidence="3 4">
    <name type="scientific">Emiliania huxleyi (strain CCMP1516)</name>
    <dbReference type="NCBI Taxonomy" id="280463"/>
    <lineage>
        <taxon>Eukaryota</taxon>
        <taxon>Haptista</taxon>
        <taxon>Haptophyta</taxon>
        <taxon>Prymnesiophyceae</taxon>
        <taxon>Isochrysidales</taxon>
        <taxon>Noelaerhabdaceae</taxon>
        <taxon>Emiliania</taxon>
    </lineage>
</organism>
<dbReference type="GeneID" id="17267728"/>
<dbReference type="PaxDb" id="2903-EOD22181"/>
<keyword evidence="2" id="KW-0812">Transmembrane</keyword>
<evidence type="ECO:0008006" key="5">
    <source>
        <dbReference type="Google" id="ProtNLM"/>
    </source>
</evidence>
<reference evidence="4" key="1">
    <citation type="journal article" date="2013" name="Nature">
        <title>Pan genome of the phytoplankton Emiliania underpins its global distribution.</title>
        <authorList>
            <person name="Read B.A."/>
            <person name="Kegel J."/>
            <person name="Klute M.J."/>
            <person name="Kuo A."/>
            <person name="Lefebvre S.C."/>
            <person name="Maumus F."/>
            <person name="Mayer C."/>
            <person name="Miller J."/>
            <person name="Monier A."/>
            <person name="Salamov A."/>
            <person name="Young J."/>
            <person name="Aguilar M."/>
            <person name="Claverie J.M."/>
            <person name="Frickenhaus S."/>
            <person name="Gonzalez K."/>
            <person name="Herman E.K."/>
            <person name="Lin Y.C."/>
            <person name="Napier J."/>
            <person name="Ogata H."/>
            <person name="Sarno A.F."/>
            <person name="Shmutz J."/>
            <person name="Schroeder D."/>
            <person name="de Vargas C."/>
            <person name="Verret F."/>
            <person name="von Dassow P."/>
            <person name="Valentin K."/>
            <person name="Van de Peer Y."/>
            <person name="Wheeler G."/>
            <person name="Dacks J.B."/>
            <person name="Delwiche C.F."/>
            <person name="Dyhrman S.T."/>
            <person name="Glockner G."/>
            <person name="John U."/>
            <person name="Richards T."/>
            <person name="Worden A.Z."/>
            <person name="Zhang X."/>
            <person name="Grigoriev I.V."/>
            <person name="Allen A.E."/>
            <person name="Bidle K."/>
            <person name="Borodovsky M."/>
            <person name="Bowler C."/>
            <person name="Brownlee C."/>
            <person name="Cock J.M."/>
            <person name="Elias M."/>
            <person name="Gladyshev V.N."/>
            <person name="Groth M."/>
            <person name="Guda C."/>
            <person name="Hadaegh A."/>
            <person name="Iglesias-Rodriguez M.D."/>
            <person name="Jenkins J."/>
            <person name="Jones B.M."/>
            <person name="Lawson T."/>
            <person name="Leese F."/>
            <person name="Lindquist E."/>
            <person name="Lobanov A."/>
            <person name="Lomsadze A."/>
            <person name="Malik S.B."/>
            <person name="Marsh M.E."/>
            <person name="Mackinder L."/>
            <person name="Mock T."/>
            <person name="Mueller-Roeber B."/>
            <person name="Pagarete A."/>
            <person name="Parker M."/>
            <person name="Probert I."/>
            <person name="Quesneville H."/>
            <person name="Raines C."/>
            <person name="Rensing S.A."/>
            <person name="Riano-Pachon D.M."/>
            <person name="Richier S."/>
            <person name="Rokitta S."/>
            <person name="Shiraiwa Y."/>
            <person name="Soanes D.M."/>
            <person name="van der Giezen M."/>
            <person name="Wahlund T.M."/>
            <person name="Williams B."/>
            <person name="Wilson W."/>
            <person name="Wolfe G."/>
            <person name="Wurch L.L."/>
        </authorList>
    </citation>
    <scope>NUCLEOTIDE SEQUENCE</scope>
</reference>
<evidence type="ECO:0000313" key="3">
    <source>
        <dbReference type="EnsemblProtists" id="EOD22181"/>
    </source>
</evidence>
<evidence type="ECO:0000313" key="4">
    <source>
        <dbReference type="Proteomes" id="UP000013827"/>
    </source>
</evidence>
<evidence type="ECO:0000256" key="1">
    <source>
        <dbReference type="SAM" id="MobiDB-lite"/>
    </source>
</evidence>
<keyword evidence="2" id="KW-1133">Transmembrane helix</keyword>
<dbReference type="KEGG" id="ehx:EMIHUDRAFT_207317"/>
<dbReference type="EnsemblProtists" id="EOD22181">
    <property type="protein sequence ID" value="EOD22181"/>
    <property type="gene ID" value="EMIHUDRAFT_207317"/>
</dbReference>
<dbReference type="AlphaFoldDB" id="A0A0D3JF96"/>
<dbReference type="Proteomes" id="UP000013827">
    <property type="component" value="Unassembled WGS sequence"/>
</dbReference>
<proteinExistence type="predicted"/>
<feature type="region of interest" description="Disordered" evidence="1">
    <location>
        <begin position="192"/>
        <end position="213"/>
    </location>
</feature>
<sequence length="213" mass="22205">MRGAALAALWRRHLLALNSRPNAKLAGPSGLADGLVRRLNWLPLVGSGIAVLLPVPLALVDPSVSWLAFGLFLGLTTAVHLLVDNLVDQVVMARAMTLHPVALIVGLSAAQISKLASTAHPYAQACAALLEGEWQIAAAITEGSEGNAGDARGGKDKPMAKSAARFSALRRLLAALGCDWCSRAPAGGERRELLPAAEVDATSRAGEWRGESP</sequence>
<keyword evidence="4" id="KW-1185">Reference proteome</keyword>
<protein>
    <recommendedName>
        <fullName evidence="5">SLC26A/SulP transporter domain-containing protein</fullName>
    </recommendedName>
</protein>
<feature type="transmembrane region" description="Helical" evidence="2">
    <location>
        <begin position="66"/>
        <end position="83"/>
    </location>
</feature>
<evidence type="ECO:0000256" key="2">
    <source>
        <dbReference type="SAM" id="Phobius"/>
    </source>
</evidence>
<feature type="transmembrane region" description="Helical" evidence="2">
    <location>
        <begin position="40"/>
        <end position="59"/>
    </location>
</feature>
<dbReference type="RefSeq" id="XP_005774610.1">
    <property type="nucleotide sequence ID" value="XM_005774553.1"/>
</dbReference>
<feature type="transmembrane region" description="Helical" evidence="2">
    <location>
        <begin position="89"/>
        <end position="110"/>
    </location>
</feature>
<reference evidence="3" key="2">
    <citation type="submission" date="2024-10" db="UniProtKB">
        <authorList>
            <consortium name="EnsemblProtists"/>
        </authorList>
    </citation>
    <scope>IDENTIFICATION</scope>
</reference>
<accession>A0A0D3JF96</accession>